<sequence>MEKDFNKRQIGLLKDVQLAQEVCELYYVQNLQSVG</sequence>
<protein>
    <submittedName>
        <fullName evidence="1">Uncharacterized protein</fullName>
    </submittedName>
</protein>
<evidence type="ECO:0000313" key="2">
    <source>
        <dbReference type="Proteomes" id="UP000014200"/>
    </source>
</evidence>
<dbReference type="AlphaFoldDB" id="R9HZ71"/>
<comment type="caution">
    <text evidence="1">The sequence shown here is derived from an EMBL/GenBank/DDBJ whole genome shotgun (WGS) entry which is preliminary data.</text>
</comment>
<dbReference type="Proteomes" id="UP000014200">
    <property type="component" value="Unassembled WGS sequence"/>
</dbReference>
<reference evidence="1 2" key="1">
    <citation type="submission" date="2013-04" db="EMBL/GenBank/DDBJ databases">
        <title>The Genome Sequence of Bacteroides massiliensis dnLKV3.</title>
        <authorList>
            <consortium name="The Broad Institute Genomics Platform"/>
            <consortium name="The Broad Institute Genome Sequencing Center for Infectious Disease"/>
            <person name="Earl A."/>
            <person name="Xavier R."/>
            <person name="Kuhn K."/>
            <person name="Stappenbeck T."/>
            <person name="Walker B."/>
            <person name="Young S."/>
            <person name="Zeng Q."/>
            <person name="Gargeya S."/>
            <person name="Fitzgerald M."/>
            <person name="Haas B."/>
            <person name="Abouelleil A."/>
            <person name="Allen A.W."/>
            <person name="Alvarado L."/>
            <person name="Arachchi H.M."/>
            <person name="Berlin A.M."/>
            <person name="Chapman S.B."/>
            <person name="Gainer-Dewar J."/>
            <person name="Goldberg J."/>
            <person name="Griggs A."/>
            <person name="Gujja S."/>
            <person name="Hansen M."/>
            <person name="Howarth C."/>
            <person name="Imamovic A."/>
            <person name="Ireland A."/>
            <person name="Larimer J."/>
            <person name="McCowan C."/>
            <person name="Murphy C."/>
            <person name="Pearson M."/>
            <person name="Poon T.W."/>
            <person name="Priest M."/>
            <person name="Roberts A."/>
            <person name="Saif S."/>
            <person name="Shea T."/>
            <person name="Sisk P."/>
            <person name="Sykes S."/>
            <person name="Wortman J."/>
            <person name="Nusbaum C."/>
            <person name="Birren B."/>
        </authorList>
    </citation>
    <scope>NUCLEOTIDE SEQUENCE [LARGE SCALE GENOMIC DNA]</scope>
    <source>
        <strain evidence="2">dnLKV3</strain>
    </source>
</reference>
<gene>
    <name evidence="1" type="ORF">C802_03773</name>
</gene>
<dbReference type="HOGENOM" id="CLU_3363217_0_0_10"/>
<organism evidence="1 2">
    <name type="scientific">Phocaeicola sartorii</name>
    <dbReference type="NCBI Taxonomy" id="671267"/>
    <lineage>
        <taxon>Bacteria</taxon>
        <taxon>Pseudomonadati</taxon>
        <taxon>Bacteroidota</taxon>
        <taxon>Bacteroidia</taxon>
        <taxon>Bacteroidales</taxon>
        <taxon>Bacteroidaceae</taxon>
        <taxon>Phocaeicola</taxon>
    </lineage>
</organism>
<evidence type="ECO:0000313" key="1">
    <source>
        <dbReference type="EMBL" id="EOS09323.1"/>
    </source>
</evidence>
<proteinExistence type="predicted"/>
<dbReference type="STRING" id="1235788.C802_03773"/>
<keyword evidence="2" id="KW-1185">Reference proteome</keyword>
<dbReference type="EMBL" id="ASSP01000023">
    <property type="protein sequence ID" value="EOS09323.1"/>
    <property type="molecule type" value="Genomic_DNA"/>
</dbReference>
<name>R9HZ71_9BACT</name>
<accession>R9HZ71</accession>